<dbReference type="OrthoDB" id="9788211at2"/>
<organism evidence="2 3">
    <name type="scientific">Methylomonas koyamae</name>
    <dbReference type="NCBI Taxonomy" id="702114"/>
    <lineage>
        <taxon>Bacteria</taxon>
        <taxon>Pseudomonadati</taxon>
        <taxon>Pseudomonadota</taxon>
        <taxon>Gammaproteobacteria</taxon>
        <taxon>Methylococcales</taxon>
        <taxon>Methylococcaceae</taxon>
        <taxon>Methylomonas</taxon>
    </lineage>
</organism>
<dbReference type="Pfam" id="PF06834">
    <property type="entry name" value="TraU"/>
    <property type="match status" value="1"/>
</dbReference>
<dbReference type="PROSITE" id="PS51257">
    <property type="entry name" value="PROKAR_LIPOPROTEIN"/>
    <property type="match status" value="1"/>
</dbReference>
<protein>
    <submittedName>
        <fullName evidence="2">Conjugal transfer protein TraU</fullName>
    </submittedName>
</protein>
<gene>
    <name evidence="2" type="ORF">A1507_12035</name>
</gene>
<dbReference type="InterPro" id="IPR009649">
    <property type="entry name" value="TraU"/>
</dbReference>
<dbReference type="EMBL" id="LUUJ01000076">
    <property type="protein sequence ID" value="OAI16280.1"/>
    <property type="molecule type" value="Genomic_DNA"/>
</dbReference>
<keyword evidence="1" id="KW-0732">Signal</keyword>
<evidence type="ECO:0000313" key="3">
    <source>
        <dbReference type="Proteomes" id="UP000077857"/>
    </source>
</evidence>
<comment type="caution">
    <text evidence="2">The sequence shown here is derived from an EMBL/GenBank/DDBJ whole genome shotgun (WGS) entry which is preliminary data.</text>
</comment>
<evidence type="ECO:0000256" key="1">
    <source>
        <dbReference type="SAM" id="SignalP"/>
    </source>
</evidence>
<evidence type="ECO:0000313" key="2">
    <source>
        <dbReference type="EMBL" id="OAI16280.1"/>
    </source>
</evidence>
<reference evidence="2 3" key="1">
    <citation type="submission" date="2016-03" db="EMBL/GenBank/DDBJ databases">
        <authorList>
            <person name="Ploux O."/>
        </authorList>
    </citation>
    <scope>NUCLEOTIDE SEQUENCE [LARGE SCALE GENOMIC DNA]</scope>
    <source>
        <strain evidence="2 3">R-45378</strain>
    </source>
</reference>
<dbReference type="Proteomes" id="UP000077857">
    <property type="component" value="Unassembled WGS sequence"/>
</dbReference>
<sequence length="361" mass="39519">MIRRSTWLPIVLLFACLCSSQSRAADALCPDAELWSGNLITDICWGCLFPIRLAGGILDFRTPISKGSDSQSKGSDAQSIGDDLVPSSAASNVYCVCDGKELIPEVGMTMGYWGPARVVELVPNPWCAPTLGGTKINQSNVRLWGGSSPVVYDTDEIVFLNYHYYAFPIYVMLDLFWEDRCFADGYKDFDLLYVSELDPTWNNDELAFFTNPEVVLFANPVALAACSVDAVAASAGRPIDEMFWCAGAWGGIYPLSGHAHPGEGIAPRQSSLLMTRATAALHRRGLAHKTVGDDYVCGGTISPFIPKSQYASTMFYPVADTKRKHAIGESDLLWGAGHSYPGSGEYHVYILWRWTDCCIGF</sequence>
<feature type="chain" id="PRO_5008069107" evidence="1">
    <location>
        <begin position="25"/>
        <end position="361"/>
    </location>
</feature>
<proteinExistence type="predicted"/>
<dbReference type="AlphaFoldDB" id="A0A177NGU2"/>
<name>A0A177NGU2_9GAMM</name>
<accession>A0A177NGU2</accession>
<feature type="signal peptide" evidence="1">
    <location>
        <begin position="1"/>
        <end position="24"/>
    </location>
</feature>
<dbReference type="RefSeq" id="WP_064040464.1">
    <property type="nucleotide sequence ID" value="NZ_LUUJ01000076.1"/>
</dbReference>